<dbReference type="RefSeq" id="WP_157301462.1">
    <property type="nucleotide sequence ID" value="NZ_BAAAZB010000002.1"/>
</dbReference>
<proteinExistence type="predicted"/>
<sequence>MANHRIKISASYADFIKEITRLQKFDYSNHQKFSRGELTKSQIILLVESIFFAGFRKYEGFLKEIFILYCLEKQSSKRPVIKSYLKPKDFTHCEELIKSGMPFLDWNSPDALIARAETFLENGHPIKLPYTANLQVLRDYKKLRNHIAHNSNESLQEFVKLVRIYYSGIIPLKIPTPGEYLMLSSKKKRENYLLLDFFDAMKNISADLI</sequence>
<reference evidence="1 2" key="1">
    <citation type="submission" date="2019-12" db="EMBL/GenBank/DDBJ databases">
        <title>The draft genomic sequence of strain Chitinophaga oryziterrae JCM 16595.</title>
        <authorList>
            <person name="Zhang X."/>
        </authorList>
    </citation>
    <scope>NUCLEOTIDE SEQUENCE [LARGE SCALE GENOMIC DNA]</scope>
    <source>
        <strain evidence="1 2">JCM 16595</strain>
    </source>
</reference>
<gene>
    <name evidence="1" type="ORF">GO495_19870</name>
</gene>
<evidence type="ECO:0000313" key="1">
    <source>
        <dbReference type="EMBL" id="MVT42863.1"/>
    </source>
</evidence>
<name>A0A6N8JCE3_9BACT</name>
<accession>A0A6N8JCE3</accession>
<organism evidence="1 2">
    <name type="scientific">Chitinophaga oryziterrae</name>
    <dbReference type="NCBI Taxonomy" id="1031224"/>
    <lineage>
        <taxon>Bacteria</taxon>
        <taxon>Pseudomonadati</taxon>
        <taxon>Bacteroidota</taxon>
        <taxon>Chitinophagia</taxon>
        <taxon>Chitinophagales</taxon>
        <taxon>Chitinophagaceae</taxon>
        <taxon>Chitinophaga</taxon>
    </lineage>
</organism>
<keyword evidence="2" id="KW-1185">Reference proteome</keyword>
<protein>
    <recommendedName>
        <fullName evidence="3">RiboL-PSP-HEPN domain-containing protein</fullName>
    </recommendedName>
</protein>
<dbReference type="AlphaFoldDB" id="A0A6N8JCE3"/>
<evidence type="ECO:0008006" key="3">
    <source>
        <dbReference type="Google" id="ProtNLM"/>
    </source>
</evidence>
<dbReference type="EMBL" id="WRXO01000005">
    <property type="protein sequence ID" value="MVT42863.1"/>
    <property type="molecule type" value="Genomic_DNA"/>
</dbReference>
<dbReference type="Proteomes" id="UP000468388">
    <property type="component" value="Unassembled WGS sequence"/>
</dbReference>
<dbReference type="OrthoDB" id="1495759at2"/>
<evidence type="ECO:0000313" key="2">
    <source>
        <dbReference type="Proteomes" id="UP000468388"/>
    </source>
</evidence>
<comment type="caution">
    <text evidence="1">The sequence shown here is derived from an EMBL/GenBank/DDBJ whole genome shotgun (WGS) entry which is preliminary data.</text>
</comment>